<evidence type="ECO:0000256" key="5">
    <source>
        <dbReference type="ARBA" id="ARBA00022989"/>
    </source>
</evidence>
<organism evidence="9 10">
    <name type="scientific">Senna tora</name>
    <dbReference type="NCBI Taxonomy" id="362788"/>
    <lineage>
        <taxon>Eukaryota</taxon>
        <taxon>Viridiplantae</taxon>
        <taxon>Streptophyta</taxon>
        <taxon>Embryophyta</taxon>
        <taxon>Tracheophyta</taxon>
        <taxon>Spermatophyta</taxon>
        <taxon>Magnoliopsida</taxon>
        <taxon>eudicotyledons</taxon>
        <taxon>Gunneridae</taxon>
        <taxon>Pentapetalae</taxon>
        <taxon>rosids</taxon>
        <taxon>fabids</taxon>
        <taxon>Fabales</taxon>
        <taxon>Fabaceae</taxon>
        <taxon>Caesalpinioideae</taxon>
        <taxon>Cassia clade</taxon>
        <taxon>Senna</taxon>
    </lineage>
</organism>
<dbReference type="AlphaFoldDB" id="A0A834SHC4"/>
<feature type="transmembrane region" description="Helical" evidence="7">
    <location>
        <begin position="925"/>
        <end position="949"/>
    </location>
</feature>
<evidence type="ECO:0000256" key="7">
    <source>
        <dbReference type="SAM" id="Phobius"/>
    </source>
</evidence>
<reference evidence="9" key="1">
    <citation type="submission" date="2020-09" db="EMBL/GenBank/DDBJ databases">
        <title>Genome-Enabled Discovery of Anthraquinone Biosynthesis in Senna tora.</title>
        <authorList>
            <person name="Kang S.-H."/>
            <person name="Pandey R.P."/>
            <person name="Lee C.-M."/>
            <person name="Sim J.-S."/>
            <person name="Jeong J.-T."/>
            <person name="Choi B.-S."/>
            <person name="Jung M."/>
            <person name="Ginzburg D."/>
            <person name="Zhao K."/>
            <person name="Won S.Y."/>
            <person name="Oh T.-J."/>
            <person name="Yu Y."/>
            <person name="Kim N.-H."/>
            <person name="Lee O.R."/>
            <person name="Lee T.-H."/>
            <person name="Bashyal P."/>
            <person name="Kim T.-S."/>
            <person name="Lee W.-H."/>
            <person name="Kawkins C."/>
            <person name="Kim C.-K."/>
            <person name="Kim J.S."/>
            <person name="Ahn B.O."/>
            <person name="Rhee S.Y."/>
            <person name="Sohng J.K."/>
        </authorList>
    </citation>
    <scope>NUCLEOTIDE SEQUENCE</scope>
    <source>
        <tissue evidence="9">Leaf</tissue>
    </source>
</reference>
<comment type="caution">
    <text evidence="9">The sequence shown here is derived from an EMBL/GenBank/DDBJ whole genome shotgun (WGS) entry which is preliminary data.</text>
</comment>
<proteinExistence type="inferred from homology"/>
<evidence type="ECO:0000256" key="6">
    <source>
        <dbReference type="ARBA" id="ARBA00023136"/>
    </source>
</evidence>
<protein>
    <submittedName>
        <fullName evidence="9">ABC transporter G family member 15-like</fullName>
    </submittedName>
</protein>
<dbReference type="PANTHER" id="PTHR48042:SF8">
    <property type="entry name" value="ABC-2 TYPE TRANSPORTER TRANSMEMBRANE DOMAIN-CONTAINING PROTEIN"/>
    <property type="match status" value="1"/>
</dbReference>
<dbReference type="GO" id="GO:0005524">
    <property type="term" value="F:ATP binding"/>
    <property type="evidence" value="ECO:0007669"/>
    <property type="project" value="InterPro"/>
</dbReference>
<dbReference type="EMBL" id="JAAIUW010000013">
    <property type="protein sequence ID" value="KAF7804068.1"/>
    <property type="molecule type" value="Genomic_DNA"/>
</dbReference>
<evidence type="ECO:0000256" key="4">
    <source>
        <dbReference type="ARBA" id="ARBA00022692"/>
    </source>
</evidence>
<feature type="transmembrane region" description="Helical" evidence="7">
    <location>
        <begin position="526"/>
        <end position="547"/>
    </location>
</feature>
<keyword evidence="10" id="KW-1185">Reference proteome</keyword>
<dbReference type="OrthoDB" id="66620at2759"/>
<keyword evidence="6 7" id="KW-0472">Membrane</keyword>
<evidence type="ECO:0000259" key="8">
    <source>
        <dbReference type="PROSITE" id="PS50893"/>
    </source>
</evidence>
<keyword evidence="4 7" id="KW-0812">Transmembrane</keyword>
<dbReference type="GO" id="GO:0140359">
    <property type="term" value="F:ABC-type transporter activity"/>
    <property type="evidence" value="ECO:0007669"/>
    <property type="project" value="InterPro"/>
</dbReference>
<evidence type="ECO:0000313" key="9">
    <source>
        <dbReference type="EMBL" id="KAF7804068.1"/>
    </source>
</evidence>
<accession>A0A834SHC4</accession>
<dbReference type="Pfam" id="PF19055">
    <property type="entry name" value="ABC2_membrane_7"/>
    <property type="match status" value="2"/>
</dbReference>
<feature type="transmembrane region" description="Helical" evidence="7">
    <location>
        <begin position="344"/>
        <end position="362"/>
    </location>
</feature>
<feature type="transmembrane region" description="Helical" evidence="7">
    <location>
        <begin position="374"/>
        <end position="398"/>
    </location>
</feature>
<dbReference type="InterPro" id="IPR013525">
    <property type="entry name" value="ABC2_TM"/>
</dbReference>
<feature type="transmembrane region" description="Helical" evidence="7">
    <location>
        <begin position="438"/>
        <end position="459"/>
    </location>
</feature>
<feature type="domain" description="ABC transporter" evidence="8">
    <location>
        <begin position="6"/>
        <end position="205"/>
    </location>
</feature>
<feature type="transmembrane region" description="Helical" evidence="7">
    <location>
        <begin position="410"/>
        <end position="432"/>
    </location>
</feature>
<gene>
    <name evidence="9" type="ORF">G2W53_043179</name>
</gene>
<dbReference type="GO" id="GO:0016887">
    <property type="term" value="F:ATP hydrolysis activity"/>
    <property type="evidence" value="ECO:0007669"/>
    <property type="project" value="InterPro"/>
</dbReference>
<name>A0A834SHC4_9FABA</name>
<dbReference type="PROSITE" id="PS50893">
    <property type="entry name" value="ABC_TRANSPORTER_2"/>
    <property type="match status" value="2"/>
</dbReference>
<feature type="transmembrane region" description="Helical" evidence="7">
    <location>
        <begin position="851"/>
        <end position="875"/>
    </location>
</feature>
<comment type="subcellular location">
    <subcellularLocation>
        <location evidence="1">Membrane</location>
        <topology evidence="1">Multi-pass membrane protein</topology>
    </subcellularLocation>
</comment>
<dbReference type="Gene3D" id="3.40.50.300">
    <property type="entry name" value="P-loop containing nucleotide triphosphate hydrolases"/>
    <property type="match status" value="2"/>
</dbReference>
<feature type="transmembrane region" description="Helical" evidence="7">
    <location>
        <begin position="887"/>
        <end position="905"/>
    </location>
</feature>
<evidence type="ECO:0000313" key="10">
    <source>
        <dbReference type="Proteomes" id="UP000634136"/>
    </source>
</evidence>
<keyword evidence="3" id="KW-0813">Transport</keyword>
<dbReference type="Proteomes" id="UP000634136">
    <property type="component" value="Unassembled WGS sequence"/>
</dbReference>
<dbReference type="InterPro" id="IPR043926">
    <property type="entry name" value="ABCG_dom"/>
</dbReference>
<evidence type="ECO:0000256" key="2">
    <source>
        <dbReference type="ARBA" id="ARBA00005814"/>
    </source>
</evidence>
<dbReference type="SUPFAM" id="SSF52540">
    <property type="entry name" value="P-loop containing nucleoside triphosphate hydrolases"/>
    <property type="match status" value="2"/>
</dbReference>
<dbReference type="InterPro" id="IPR052215">
    <property type="entry name" value="Plant_ABCG"/>
</dbReference>
<feature type="transmembrane region" description="Helical" evidence="7">
    <location>
        <begin position="317"/>
        <end position="337"/>
    </location>
</feature>
<feature type="transmembrane region" description="Helical" evidence="7">
    <location>
        <begin position="1044"/>
        <end position="1062"/>
    </location>
</feature>
<sequence length="1109" mass="125117">MLLTKTRTYNIGRLGDSVTVRGNIVMNGNKRCFNQNSREVSYVAQEEVFLGTLTVRETLTHSANLRLPSGMSREEIRKVVEETLIEMGLEECADNKLGNWHLRGISNGEKKRLSIGLEILTQPHVLILDEPTSGLDSASAFFVMQTLAKLANDGRVVVCSIHQPSSEIYNLFDDILLLSSGETVYFGEATMALKFFADAGFPCPTKRNPSDHFLMCVNLDFDIIAAALMKSQPIIPTSSNSAMGMKMAEIRATLIERYKSSEQMINARRRIQCLKSSGDQEQEVESNKVRSRRCWKQLCTLTHRSFTNMCRDIGYHWMRILFYILVAFGVGTFFFHIGTGKDSILARGKFVSFIYGFMVFYGERSKGHYGVGVFVISNFLSSFPFLVIASLFLGIIIYSMVQFHLGFSHAVFFFLNLFLCLSVLETCMMVVASLVPNVLIGIGAALGVLVFTMMGSPLLRPLPDIPRFFWRYPVSYLSFATWAVQGHYKNDIVGLEFDPLIAGNPKVKGEEVLKLIIGISLNHDKWWDITALILMLLAYRFLLFLLLKRRLPTNVSMTGNVLLNGNKRSSECRDISYVTQDDCFLGTLTVRETLTYTAHLRLPTNLTKDEIDKMVNHTLAEMGLQDCADTRIGNWHLRGISNGEKRRLSISLEILTQPHILFLDEPTSGLDSAAAFYVVLSLRNIALEGRIVICSIHQPNSEVFDLFDDMVLLAAGETVYFGESKMAVKFFDNAGFPCPTRKNPPDHFLRCVSSEFDRIATLMQSGNVNDTSSSSPWNSLMDLTTEEIKAELIKNYKNSTYSTNAKERIRAITLSEKALIESKSCTSSWNKHLFTLTHRSFLNMFRDFGYYWLRIIFYILVSITAGFLYFNIGASNRTIMSRSKCDGFIYGFMICLCIGGLPFFLEELKVFSRERFGRHYGEGIYVLSNFLSSFPFVLAISLSSGTILYHMVNFHPGFTHYCYFCINLFCCIAITESCILIVAALVSNLLLAIGSATGVTGQFKNDLIGLEFEGVVPGDAKIKGEVILEDIFGIKTNYSKWWDLGALVCLLILYRLLFYFTLKHRERASSLFHNLLTSSLLKQNYISSSKRRQILYPLSAQEAFSSPMS</sequence>
<evidence type="ECO:0000256" key="1">
    <source>
        <dbReference type="ARBA" id="ARBA00004141"/>
    </source>
</evidence>
<keyword evidence="5 7" id="KW-1133">Transmembrane helix</keyword>
<feature type="transmembrane region" description="Helical" evidence="7">
    <location>
        <begin position="961"/>
        <end position="986"/>
    </location>
</feature>
<dbReference type="PANTHER" id="PTHR48042">
    <property type="entry name" value="ABC TRANSPORTER G FAMILY MEMBER 11"/>
    <property type="match status" value="1"/>
</dbReference>
<dbReference type="Pfam" id="PF00005">
    <property type="entry name" value="ABC_tran"/>
    <property type="match status" value="2"/>
</dbReference>
<dbReference type="Pfam" id="PF01061">
    <property type="entry name" value="ABC2_membrane"/>
    <property type="match status" value="2"/>
</dbReference>
<dbReference type="InterPro" id="IPR003439">
    <property type="entry name" value="ABC_transporter-like_ATP-bd"/>
</dbReference>
<evidence type="ECO:0000256" key="3">
    <source>
        <dbReference type="ARBA" id="ARBA00022448"/>
    </source>
</evidence>
<dbReference type="InterPro" id="IPR027417">
    <property type="entry name" value="P-loop_NTPase"/>
</dbReference>
<comment type="similarity">
    <text evidence="2">Belongs to the ABC transporter superfamily. ABCG family. Eye pigment precursor importer (TC 3.A.1.204) subfamily.</text>
</comment>
<dbReference type="GO" id="GO:0016020">
    <property type="term" value="C:membrane"/>
    <property type="evidence" value="ECO:0007669"/>
    <property type="project" value="UniProtKB-SubCell"/>
</dbReference>
<feature type="domain" description="ABC transporter" evidence="8">
    <location>
        <begin position="495"/>
        <end position="740"/>
    </location>
</feature>